<gene>
    <name evidence="1" type="ORF">HG543_15030</name>
</gene>
<protein>
    <submittedName>
        <fullName evidence="1">Uncharacterized protein</fullName>
    </submittedName>
</protein>
<proteinExistence type="predicted"/>
<dbReference type="EMBL" id="JABBJJ010000057">
    <property type="protein sequence ID" value="NMO16154.1"/>
    <property type="molecule type" value="Genomic_DNA"/>
</dbReference>
<accession>A0A848LCG2</accession>
<keyword evidence="2" id="KW-1185">Reference proteome</keyword>
<sequence>MGRGGNLGSSAALGRNMLEGRPLSAHPWYAGLFSLAAHHLICLEALESRRWALYCVRFGYHPDRRQNGVFLPMTMSRACELHVAVHRGNHAEGYAFDVHLPYPKAVGRELKKVEDLLQRGAFCSDPAEFVRMLDAVSAKVLKRVASFTWTLTRDGLDYGPGGRGCSGLTSIREKPSTLACPRERRHSRGLRFVNRPLRVGE</sequence>
<reference evidence="1 2" key="1">
    <citation type="submission" date="2020-04" db="EMBL/GenBank/DDBJ databases">
        <title>Draft genome of Pyxidicoccus fallax type strain.</title>
        <authorList>
            <person name="Whitworth D.E."/>
        </authorList>
    </citation>
    <scope>NUCLEOTIDE SEQUENCE [LARGE SCALE GENOMIC DNA]</scope>
    <source>
        <strain evidence="1 2">DSM 14698</strain>
    </source>
</reference>
<dbReference type="InterPro" id="IPR032871">
    <property type="entry name" value="AHH_dom_containing"/>
</dbReference>
<evidence type="ECO:0000313" key="1">
    <source>
        <dbReference type="EMBL" id="NMO16154.1"/>
    </source>
</evidence>
<organism evidence="1 2">
    <name type="scientific">Pyxidicoccus fallax</name>
    <dbReference type="NCBI Taxonomy" id="394095"/>
    <lineage>
        <taxon>Bacteria</taxon>
        <taxon>Pseudomonadati</taxon>
        <taxon>Myxococcota</taxon>
        <taxon>Myxococcia</taxon>
        <taxon>Myxococcales</taxon>
        <taxon>Cystobacterineae</taxon>
        <taxon>Myxococcaceae</taxon>
        <taxon>Pyxidicoccus</taxon>
    </lineage>
</organism>
<comment type="caution">
    <text evidence="1">The sequence shown here is derived from an EMBL/GenBank/DDBJ whole genome shotgun (WGS) entry which is preliminary data.</text>
</comment>
<dbReference type="AlphaFoldDB" id="A0A848LCG2"/>
<name>A0A848LCG2_9BACT</name>
<evidence type="ECO:0000313" key="2">
    <source>
        <dbReference type="Proteomes" id="UP000518300"/>
    </source>
</evidence>
<dbReference type="Proteomes" id="UP000518300">
    <property type="component" value="Unassembled WGS sequence"/>
</dbReference>
<dbReference type="Pfam" id="PF14412">
    <property type="entry name" value="AHH"/>
    <property type="match status" value="1"/>
</dbReference>